<evidence type="ECO:0000256" key="4">
    <source>
        <dbReference type="ARBA" id="ARBA00022989"/>
    </source>
</evidence>
<name>F6UYC8_CIOIN</name>
<feature type="transmembrane region" description="Helical" evidence="12">
    <location>
        <begin position="115"/>
        <end position="137"/>
    </location>
</feature>
<keyword evidence="4 12" id="KW-1133">Transmembrane helix</keyword>
<dbReference type="SUPFAM" id="SSF81321">
    <property type="entry name" value="Family A G protein-coupled receptor-like"/>
    <property type="match status" value="1"/>
</dbReference>
<dbReference type="AlphaFoldDB" id="F6UYC8"/>
<keyword evidence="15" id="KW-1185">Reference proteome</keyword>
<dbReference type="PROSITE" id="PS50262">
    <property type="entry name" value="G_PROTEIN_RECEP_F1_2"/>
    <property type="match status" value="1"/>
</dbReference>
<comment type="subcellular location">
    <subcellularLocation>
        <location evidence="1">Cell membrane</location>
        <topology evidence="1">Multi-pass membrane protein</topology>
    </subcellularLocation>
</comment>
<proteinExistence type="inferred from homology"/>
<dbReference type="PANTHER" id="PTHR24229:SF112">
    <property type="entry name" value="CHEMOKINE-LIKE RECEPTOR 1"/>
    <property type="match status" value="1"/>
</dbReference>
<feature type="transmembrane region" description="Helical" evidence="12">
    <location>
        <begin position="149"/>
        <end position="168"/>
    </location>
</feature>
<evidence type="ECO:0000256" key="2">
    <source>
        <dbReference type="ARBA" id="ARBA00022475"/>
    </source>
</evidence>
<dbReference type="OMA" id="HISCHIK"/>
<evidence type="ECO:0000313" key="14">
    <source>
        <dbReference type="Ensembl" id="ENSCINP00000007405.3"/>
    </source>
</evidence>
<dbReference type="STRING" id="7719.ENSCINP00000007405"/>
<reference evidence="14" key="4">
    <citation type="submission" date="2025-09" db="UniProtKB">
        <authorList>
            <consortium name="Ensembl"/>
        </authorList>
    </citation>
    <scope>IDENTIFICATION</scope>
</reference>
<evidence type="ECO:0000256" key="9">
    <source>
        <dbReference type="ARBA" id="ARBA00023180"/>
    </source>
</evidence>
<dbReference type="PROSITE" id="PS00237">
    <property type="entry name" value="G_PROTEIN_RECEP_F1_1"/>
    <property type="match status" value="1"/>
</dbReference>
<dbReference type="FunFam" id="1.20.1070.10:FF:000543">
    <property type="entry name" value="Uncharacterized protein"/>
    <property type="match status" value="1"/>
</dbReference>
<evidence type="ECO:0000256" key="5">
    <source>
        <dbReference type="ARBA" id="ARBA00023040"/>
    </source>
</evidence>
<feature type="transmembrane region" description="Helical" evidence="12">
    <location>
        <begin position="69"/>
        <end position="87"/>
    </location>
</feature>
<evidence type="ECO:0000256" key="7">
    <source>
        <dbReference type="ARBA" id="ARBA00023157"/>
    </source>
</evidence>
<keyword evidence="8 11" id="KW-0675">Receptor</keyword>
<organism evidence="14 15">
    <name type="scientific">Ciona intestinalis</name>
    <name type="common">Transparent sea squirt</name>
    <name type="synonym">Ascidia intestinalis</name>
    <dbReference type="NCBI Taxonomy" id="7719"/>
    <lineage>
        <taxon>Eukaryota</taxon>
        <taxon>Metazoa</taxon>
        <taxon>Chordata</taxon>
        <taxon>Tunicata</taxon>
        <taxon>Ascidiacea</taxon>
        <taxon>Phlebobranchia</taxon>
        <taxon>Cionidae</taxon>
        <taxon>Ciona</taxon>
    </lineage>
</organism>
<keyword evidence="7" id="KW-1015">Disulfide bond</keyword>
<reference evidence="14" key="3">
    <citation type="submission" date="2025-08" db="UniProtKB">
        <authorList>
            <consortium name="Ensembl"/>
        </authorList>
    </citation>
    <scope>IDENTIFICATION</scope>
</reference>
<dbReference type="GO" id="GO:0043005">
    <property type="term" value="C:neuron projection"/>
    <property type="evidence" value="ECO:0000318"/>
    <property type="project" value="GO_Central"/>
</dbReference>
<keyword evidence="5 11" id="KW-0297">G-protein coupled receptor</keyword>
<protein>
    <recommendedName>
        <fullName evidence="13">G-protein coupled receptors family 1 profile domain-containing protein</fullName>
    </recommendedName>
</protein>
<dbReference type="GO" id="GO:0042923">
    <property type="term" value="F:neuropeptide binding"/>
    <property type="evidence" value="ECO:0000318"/>
    <property type="project" value="GO_Central"/>
</dbReference>
<sequence>GSLLSPGIGRMNCSGRESFYPDVMESYPSSQIVVPIVYCIMCLIGLIGNGLVMFVIFGSKEMTKTVANIYVWNLTVADTLLLVSLPFNSTQRLLLNWPFGSGMCKIVETVKYLNYFASVFFLTAMSIDRYIAVAYVVTSGRWRTSRNTFFVCAAIWMVSLVIVIPLLIHTKIHGGNMTSMLSNRNIKWFWINFLKKINIKFVIGFVIPFIIISACYIMIIVKLQQPSGAKTRSRQAERTRRKITRMVVALVIAFFICRLPFYVWHLVLIPGVDVSPGVCHDVRDFTFCLGFINSCLNPILYTFLGHNFQERLRKSISISLHSFSFTNFTKFTTNTVSRAETAAQSKKMDTSHIEVEPIVKTTQPLYHPVREEDLILAGEKPATNGANATLLEEREK</sequence>
<dbReference type="HOGENOM" id="CLU_009579_8_1_1"/>
<feature type="transmembrane region" description="Helical" evidence="12">
    <location>
        <begin position="243"/>
        <end position="264"/>
    </location>
</feature>
<dbReference type="InterPro" id="IPR017452">
    <property type="entry name" value="GPCR_Rhodpsn_7TM"/>
</dbReference>
<evidence type="ECO:0000256" key="6">
    <source>
        <dbReference type="ARBA" id="ARBA00023136"/>
    </source>
</evidence>
<dbReference type="GO" id="GO:0005886">
    <property type="term" value="C:plasma membrane"/>
    <property type="evidence" value="ECO:0000318"/>
    <property type="project" value="GO_Central"/>
</dbReference>
<feature type="transmembrane region" description="Helical" evidence="12">
    <location>
        <begin position="201"/>
        <end position="223"/>
    </location>
</feature>
<evidence type="ECO:0000256" key="1">
    <source>
        <dbReference type="ARBA" id="ARBA00004651"/>
    </source>
</evidence>
<keyword evidence="10 11" id="KW-0807">Transducer</keyword>
<keyword evidence="6 12" id="KW-0472">Membrane</keyword>
<dbReference type="PRINTS" id="PR00246">
    <property type="entry name" value="SOMATOSTATNR"/>
</dbReference>
<comment type="similarity">
    <text evidence="11">Belongs to the G-protein coupled receptor 1 family.</text>
</comment>
<dbReference type="Pfam" id="PF00001">
    <property type="entry name" value="7tm_1"/>
    <property type="match status" value="1"/>
</dbReference>
<feature type="transmembrane region" description="Helical" evidence="12">
    <location>
        <begin position="32"/>
        <end position="57"/>
    </location>
</feature>
<dbReference type="PRINTS" id="PR00237">
    <property type="entry name" value="GPCRRHODOPSN"/>
</dbReference>
<evidence type="ECO:0000256" key="8">
    <source>
        <dbReference type="ARBA" id="ARBA00023170"/>
    </source>
</evidence>
<evidence type="ECO:0000256" key="10">
    <source>
        <dbReference type="ARBA" id="ARBA00023224"/>
    </source>
</evidence>
<evidence type="ECO:0000256" key="12">
    <source>
        <dbReference type="SAM" id="Phobius"/>
    </source>
</evidence>
<evidence type="ECO:0000259" key="13">
    <source>
        <dbReference type="PROSITE" id="PS50262"/>
    </source>
</evidence>
<feature type="domain" description="G-protein coupled receptors family 1 profile" evidence="13">
    <location>
        <begin position="48"/>
        <end position="301"/>
    </location>
</feature>
<dbReference type="GeneTree" id="ENSGT00940000156544"/>
<dbReference type="GO" id="GO:0004994">
    <property type="term" value="F:somatostatin receptor activity"/>
    <property type="evidence" value="ECO:0007669"/>
    <property type="project" value="InterPro"/>
</dbReference>
<evidence type="ECO:0000256" key="3">
    <source>
        <dbReference type="ARBA" id="ARBA00022692"/>
    </source>
</evidence>
<keyword evidence="3 11" id="KW-0812">Transmembrane</keyword>
<evidence type="ECO:0000256" key="11">
    <source>
        <dbReference type="RuleBase" id="RU000688"/>
    </source>
</evidence>
<dbReference type="PANTHER" id="PTHR24229">
    <property type="entry name" value="NEUROPEPTIDES RECEPTOR"/>
    <property type="match status" value="1"/>
</dbReference>
<reference evidence="14" key="2">
    <citation type="journal article" date="2008" name="Genome Biol.">
        <title>Improved genome assembly and evidence-based global gene model set for the chordate Ciona intestinalis: new insight into intron and operon populations.</title>
        <authorList>
            <person name="Satou Y."/>
            <person name="Mineta K."/>
            <person name="Ogasawara M."/>
            <person name="Sasakura Y."/>
            <person name="Shoguchi E."/>
            <person name="Ueno K."/>
            <person name="Yamada L."/>
            <person name="Matsumoto J."/>
            <person name="Wasserscheid J."/>
            <person name="Dewar K."/>
            <person name="Wiley G.B."/>
            <person name="Macmil S.L."/>
            <person name="Roe B.A."/>
            <person name="Zeller R.W."/>
            <person name="Hastings K.E."/>
            <person name="Lemaire P."/>
            <person name="Lindquist E."/>
            <person name="Endo T."/>
            <person name="Hotta K."/>
            <person name="Inaba K."/>
        </authorList>
    </citation>
    <scope>NUCLEOTIDE SEQUENCE [LARGE SCALE GENOMIC DNA]</scope>
    <source>
        <strain evidence="14">wild type</strain>
    </source>
</reference>
<dbReference type="FunCoup" id="F6UYC8">
    <property type="interactions" value="8"/>
</dbReference>
<reference evidence="15" key="1">
    <citation type="journal article" date="2002" name="Science">
        <title>The draft genome of Ciona intestinalis: insights into chordate and vertebrate origins.</title>
        <authorList>
            <person name="Dehal P."/>
            <person name="Satou Y."/>
            <person name="Campbell R.K."/>
            <person name="Chapman J."/>
            <person name="Degnan B."/>
            <person name="De Tomaso A."/>
            <person name="Davidson B."/>
            <person name="Di Gregorio A."/>
            <person name="Gelpke M."/>
            <person name="Goodstein D.M."/>
            <person name="Harafuji N."/>
            <person name="Hastings K.E."/>
            <person name="Ho I."/>
            <person name="Hotta K."/>
            <person name="Huang W."/>
            <person name="Kawashima T."/>
            <person name="Lemaire P."/>
            <person name="Martinez D."/>
            <person name="Meinertzhagen I.A."/>
            <person name="Necula S."/>
            <person name="Nonaka M."/>
            <person name="Putnam N."/>
            <person name="Rash S."/>
            <person name="Saiga H."/>
            <person name="Satake M."/>
            <person name="Terry A."/>
            <person name="Yamada L."/>
            <person name="Wang H.G."/>
            <person name="Awazu S."/>
            <person name="Azumi K."/>
            <person name="Boore J."/>
            <person name="Branno M."/>
            <person name="Chin-Bow S."/>
            <person name="DeSantis R."/>
            <person name="Doyle S."/>
            <person name="Francino P."/>
            <person name="Keys D.N."/>
            <person name="Haga S."/>
            <person name="Hayashi H."/>
            <person name="Hino K."/>
            <person name="Imai K.S."/>
            <person name="Inaba K."/>
            <person name="Kano S."/>
            <person name="Kobayashi K."/>
            <person name="Kobayashi M."/>
            <person name="Lee B.I."/>
            <person name="Makabe K.W."/>
            <person name="Manohar C."/>
            <person name="Matassi G."/>
            <person name="Medina M."/>
            <person name="Mochizuki Y."/>
            <person name="Mount S."/>
            <person name="Morishita T."/>
            <person name="Miura S."/>
            <person name="Nakayama A."/>
            <person name="Nishizaka S."/>
            <person name="Nomoto H."/>
            <person name="Ohta F."/>
            <person name="Oishi K."/>
            <person name="Rigoutsos I."/>
            <person name="Sano M."/>
            <person name="Sasaki A."/>
            <person name="Sasakura Y."/>
            <person name="Shoguchi E."/>
            <person name="Shin-i T."/>
            <person name="Spagnuolo A."/>
            <person name="Stainier D."/>
            <person name="Suzuki M.M."/>
            <person name="Tassy O."/>
            <person name="Takatori N."/>
            <person name="Tokuoka M."/>
            <person name="Yagi K."/>
            <person name="Yoshizaki F."/>
            <person name="Wada S."/>
            <person name="Zhang C."/>
            <person name="Hyatt P.D."/>
            <person name="Larimer F."/>
            <person name="Detter C."/>
            <person name="Doggett N."/>
            <person name="Glavina T."/>
            <person name="Hawkins T."/>
            <person name="Richardson P."/>
            <person name="Lucas S."/>
            <person name="Kohara Y."/>
            <person name="Levine M."/>
            <person name="Satoh N."/>
            <person name="Rokhsar D.S."/>
        </authorList>
    </citation>
    <scope>NUCLEOTIDE SEQUENCE [LARGE SCALE GENOMIC DNA]</scope>
</reference>
<accession>F6UYC8</accession>
<evidence type="ECO:0000313" key="15">
    <source>
        <dbReference type="Proteomes" id="UP000008144"/>
    </source>
</evidence>
<dbReference type="GO" id="GO:0004930">
    <property type="term" value="F:G protein-coupled receptor activity"/>
    <property type="evidence" value="ECO:0000318"/>
    <property type="project" value="GO_Central"/>
</dbReference>
<dbReference type="Gene3D" id="1.20.1070.10">
    <property type="entry name" value="Rhodopsin 7-helix transmembrane proteins"/>
    <property type="match status" value="1"/>
</dbReference>
<dbReference type="InterPro" id="IPR000586">
    <property type="entry name" value="Somatstn_rcpt"/>
</dbReference>
<dbReference type="Proteomes" id="UP000008144">
    <property type="component" value="Chromosome 12"/>
</dbReference>
<feature type="transmembrane region" description="Helical" evidence="12">
    <location>
        <begin position="284"/>
        <end position="304"/>
    </location>
</feature>
<keyword evidence="2" id="KW-1003">Cell membrane</keyword>
<dbReference type="EMBL" id="EAAA01000961">
    <property type="status" value="NOT_ANNOTATED_CDS"/>
    <property type="molecule type" value="Genomic_DNA"/>
</dbReference>
<dbReference type="Ensembl" id="ENSCINT00000007405.3">
    <property type="protein sequence ID" value="ENSCINP00000007405.3"/>
    <property type="gene ID" value="ENSCING00000003600.3"/>
</dbReference>
<dbReference type="GO" id="GO:0007218">
    <property type="term" value="P:neuropeptide signaling pathway"/>
    <property type="evidence" value="ECO:0000318"/>
    <property type="project" value="GO_Central"/>
</dbReference>
<dbReference type="InParanoid" id="F6UYC8"/>
<keyword evidence="9" id="KW-0325">Glycoprotein</keyword>
<dbReference type="InterPro" id="IPR000276">
    <property type="entry name" value="GPCR_Rhodpsn"/>
</dbReference>